<keyword evidence="3 4" id="KW-0067">ATP-binding</keyword>
<dbReference type="PANTHER" id="PTHR23407:SF1">
    <property type="entry name" value="5-FORMYLTETRAHYDROFOLATE CYCLO-LIGASE"/>
    <property type="match status" value="1"/>
</dbReference>
<protein>
    <recommendedName>
        <fullName evidence="5">5-formyltetrahydrofolate cyclo-ligase</fullName>
        <ecNumber evidence="5">6.3.3.2</ecNumber>
    </recommendedName>
</protein>
<dbReference type="InterPro" id="IPR037171">
    <property type="entry name" value="NagB/RpiA_transferase-like"/>
</dbReference>
<proteinExistence type="inferred from homology"/>
<evidence type="ECO:0000256" key="4">
    <source>
        <dbReference type="PIRSR" id="PIRSR006806-1"/>
    </source>
</evidence>
<dbReference type="GO" id="GO:0046872">
    <property type="term" value="F:metal ion binding"/>
    <property type="evidence" value="ECO:0007669"/>
    <property type="project" value="UniProtKB-KW"/>
</dbReference>
<dbReference type="SUPFAM" id="SSF100950">
    <property type="entry name" value="NagB/RpiA/CoA transferase-like"/>
    <property type="match status" value="1"/>
</dbReference>
<comment type="similarity">
    <text evidence="1 5">Belongs to the 5-formyltetrahydrofolate cyclo-ligase family.</text>
</comment>
<dbReference type="PIRSF" id="PIRSF006806">
    <property type="entry name" value="FTHF_cligase"/>
    <property type="match status" value="1"/>
</dbReference>
<sequence length="195" mass="22554">MMSCDKVREEKKALRRAIRAKMRSEWTEEYRQAVSERVCRQIETFLPFVRSHCVALYCALPDEVDLTAILERYQSDKRLLIPRVEGDDINFYTYQPESLITSEDYKILEPTAATEEAIDPAEIELILVPGVAFDLHGGRMGRGKGYYDRFFARCPHALRAAVTSSLQIVEQIPLEPWDEAMHYIISDGQTYEVRD</sequence>
<dbReference type="Gene3D" id="3.40.50.10420">
    <property type="entry name" value="NagB/RpiA/CoA transferase-like"/>
    <property type="match status" value="1"/>
</dbReference>
<comment type="catalytic activity">
    <reaction evidence="5">
        <text>(6S)-5-formyl-5,6,7,8-tetrahydrofolate + ATP = (6R)-5,10-methenyltetrahydrofolate + ADP + phosphate</text>
        <dbReference type="Rhea" id="RHEA:10488"/>
        <dbReference type="ChEBI" id="CHEBI:30616"/>
        <dbReference type="ChEBI" id="CHEBI:43474"/>
        <dbReference type="ChEBI" id="CHEBI:57455"/>
        <dbReference type="ChEBI" id="CHEBI:57457"/>
        <dbReference type="ChEBI" id="CHEBI:456216"/>
        <dbReference type="EC" id="6.3.3.2"/>
    </reaction>
</comment>
<comment type="cofactor">
    <cofactor evidence="5">
        <name>Mg(2+)</name>
        <dbReference type="ChEBI" id="CHEBI:18420"/>
    </cofactor>
</comment>
<keyword evidence="5" id="KW-0460">Magnesium</keyword>
<accession>F4KNI4</accession>
<dbReference type="STRING" id="879243.Poras_0501"/>
<dbReference type="RefSeq" id="WP_013760056.1">
    <property type="nucleotide sequence ID" value="NC_015501.1"/>
</dbReference>
<dbReference type="InterPro" id="IPR024185">
    <property type="entry name" value="FTHF_cligase-like_sf"/>
</dbReference>
<dbReference type="Proteomes" id="UP000006545">
    <property type="component" value="Chromosome"/>
</dbReference>
<dbReference type="AlphaFoldDB" id="F4KNI4"/>
<dbReference type="InterPro" id="IPR002698">
    <property type="entry name" value="FTHF_cligase"/>
</dbReference>
<gene>
    <name evidence="6" type="ordered locus">Poras_0501</name>
</gene>
<feature type="binding site" evidence="4">
    <location>
        <position position="63"/>
    </location>
    <ligand>
        <name>substrate</name>
    </ligand>
</feature>
<evidence type="ECO:0000256" key="3">
    <source>
        <dbReference type="ARBA" id="ARBA00022840"/>
    </source>
</evidence>
<name>F4KNI4_PORAD</name>
<dbReference type="Pfam" id="PF01812">
    <property type="entry name" value="5-FTHF_cyc-lig"/>
    <property type="match status" value="1"/>
</dbReference>
<dbReference type="EC" id="6.3.3.2" evidence="5"/>
<keyword evidence="2 4" id="KW-0547">Nucleotide-binding</keyword>
<organism evidence="6 7">
    <name type="scientific">Porphyromonas asaccharolytica (strain ATCC 25260 / DSM 20707 / BCRC 10618 / CCUG 7834 / JCM 6326 / LMG 13178 / VPI 4198 / B440)</name>
    <name type="common">Bacteroides asaccharolyticus</name>
    <dbReference type="NCBI Taxonomy" id="879243"/>
    <lineage>
        <taxon>Bacteria</taxon>
        <taxon>Pseudomonadati</taxon>
        <taxon>Bacteroidota</taxon>
        <taxon>Bacteroidia</taxon>
        <taxon>Bacteroidales</taxon>
        <taxon>Porphyromonadaceae</taxon>
        <taxon>Porphyromonas</taxon>
    </lineage>
</organism>
<feature type="binding site" evidence="4">
    <location>
        <begin position="11"/>
        <end position="15"/>
    </location>
    <ligand>
        <name>ATP</name>
        <dbReference type="ChEBI" id="CHEBI:30616"/>
    </ligand>
</feature>
<evidence type="ECO:0000313" key="6">
    <source>
        <dbReference type="EMBL" id="AEE12455.1"/>
    </source>
</evidence>
<evidence type="ECO:0000256" key="1">
    <source>
        <dbReference type="ARBA" id="ARBA00010638"/>
    </source>
</evidence>
<dbReference type="GO" id="GO:0035999">
    <property type="term" value="P:tetrahydrofolate interconversion"/>
    <property type="evidence" value="ECO:0007669"/>
    <property type="project" value="TreeGrafter"/>
</dbReference>
<feature type="binding site" evidence="4">
    <location>
        <begin position="139"/>
        <end position="147"/>
    </location>
    <ligand>
        <name>ATP</name>
        <dbReference type="ChEBI" id="CHEBI:30616"/>
    </ligand>
</feature>
<evidence type="ECO:0000256" key="2">
    <source>
        <dbReference type="ARBA" id="ARBA00022741"/>
    </source>
</evidence>
<dbReference type="KEGG" id="pah:Poras_0501"/>
<dbReference type="PANTHER" id="PTHR23407">
    <property type="entry name" value="ATPASE INHIBITOR/5-FORMYLTETRAHYDROFOLATE CYCLO-LIGASE"/>
    <property type="match status" value="1"/>
</dbReference>
<dbReference type="NCBIfam" id="TIGR02727">
    <property type="entry name" value="MTHFS_bact"/>
    <property type="match status" value="1"/>
</dbReference>
<evidence type="ECO:0000313" key="7">
    <source>
        <dbReference type="Proteomes" id="UP000006545"/>
    </source>
</evidence>
<dbReference type="GO" id="GO:0009396">
    <property type="term" value="P:folic acid-containing compound biosynthetic process"/>
    <property type="evidence" value="ECO:0007669"/>
    <property type="project" value="TreeGrafter"/>
</dbReference>
<dbReference type="HOGENOM" id="CLU_066245_1_1_10"/>
<dbReference type="GO" id="GO:0005524">
    <property type="term" value="F:ATP binding"/>
    <property type="evidence" value="ECO:0007669"/>
    <property type="project" value="UniProtKB-KW"/>
</dbReference>
<reference evidence="7" key="1">
    <citation type="submission" date="2011-04" db="EMBL/GenBank/DDBJ databases">
        <title>The complete genome of Porphyromonas asaccharolytica DSM 20707.</title>
        <authorList>
            <person name="Lucas S."/>
            <person name="Han J."/>
            <person name="Lapidus A."/>
            <person name="Bruce D."/>
            <person name="Goodwin L."/>
            <person name="Pitluck S."/>
            <person name="Peters L."/>
            <person name="Kyrpides N."/>
            <person name="Mavromatis K."/>
            <person name="Ivanova N."/>
            <person name="Ovchinnikova G."/>
            <person name="Pagani I."/>
            <person name="Lu M."/>
            <person name="Detter J.C."/>
            <person name="Tapia R."/>
            <person name="Han C."/>
            <person name="Land M."/>
            <person name="Hauser L."/>
            <person name="Markowitz V."/>
            <person name="Cheng J.-F."/>
            <person name="Hugenholtz P."/>
            <person name="Woyke T."/>
            <person name="Wu D."/>
            <person name="Gronow S."/>
            <person name="Wellnitz S."/>
            <person name="Brambilla E."/>
            <person name="Klenk H.-P."/>
            <person name="Eisen J.A."/>
        </authorList>
    </citation>
    <scope>NUCLEOTIDE SEQUENCE [LARGE SCALE GENOMIC DNA]</scope>
    <source>
        <strain evidence="7">ATCC 25260 / DSM 20707 / VPI 4198</strain>
    </source>
</reference>
<evidence type="ECO:0000256" key="5">
    <source>
        <dbReference type="RuleBase" id="RU361279"/>
    </source>
</evidence>
<dbReference type="GO" id="GO:0030272">
    <property type="term" value="F:5-formyltetrahydrofolate cyclo-ligase activity"/>
    <property type="evidence" value="ECO:0007669"/>
    <property type="project" value="UniProtKB-EC"/>
</dbReference>
<dbReference type="EMBL" id="CP002689">
    <property type="protein sequence ID" value="AEE12455.1"/>
    <property type="molecule type" value="Genomic_DNA"/>
</dbReference>
<keyword evidence="5" id="KW-0479">Metal-binding</keyword>
<dbReference type="eggNOG" id="COG0212">
    <property type="taxonomic scope" value="Bacteria"/>
</dbReference>
<keyword evidence="7" id="KW-1185">Reference proteome</keyword>